<accession>A0ABU3D7V0</accession>
<protein>
    <submittedName>
        <fullName evidence="2">TonB-dependent receptor</fullName>
    </submittedName>
</protein>
<sequence length="912" mass="104917">MGYVPFTSTSIYWALIFSIILFLTSSVLAQEVTIRGKILDEEGAALESATIHLETVKDSSMISYTISKENGEFQLKGRTTENQGNLFISFAGFSPYQSTLELKENVEIGTITLKIQENTLDEVMITAASPPIRIKKDTTEFNASSFQTRPDANLEELMEKLPGVEIDREGNITINGTPISNIIVNGEEFFGDDPQIALKNLPKEIINKIQITDTKTESQEFTGESGDSNNKTVNITIKEDKNKGYFARATAGIGTDERYEASGIFNYFKDELRTSVLASSNNINSSGFSYDETFGMMGRSAVRNDGGNGITKSESAGVNAANEWKEKWGFEEVEASGDYFFGRNDTDQRSSTQTEYLLPDSRYFQNTERSSNNINDSHRGNIEFEIESDTMTRFSIEPRINANFRESNSQSFSESLDEDRNLVNNTETNQNGTSKNLDFENEIDFTKRFGSRGAFLSLEFSNSHENQTSENFYYSESTFFEENNERIQIQDQFIDEEDKQDSYSFEARHRLPFSEYLSLDSSYDFDYDYSTNKRYVYDSENNDGNYNIINDTLSNDFKVINRRHAPRVGLDYEKDAWELEADLGLLHTQLENDNLFQETSFENDYTNLNLNLEVEYEREGKSSYSIDYRTDTDIPSIRELQPVVDRTDPLNIIIGNPELRPTYRHDINLRYRNFNYDTRSGVSSWVNFNFIENHVVSVTTIDDDLVRETRFTNIDGSMDANAGVSYSKRFKKENEELRFRVRLSGSYDKNLGFTNATRFQSEQYSFNPNVRFTYLIEDILEINPVYELSYRSSVYDINANRNQNFTNHQAGLDFTTYWPENLIFANDISYRYLENVAPGLQNSTILWNLSLGYQFFKDDASIKIKVYDLLDQNIETRRTINDDYIRDSNNLILTRYAMFSLSYKLSNFGGRS</sequence>
<keyword evidence="3" id="KW-1185">Reference proteome</keyword>
<dbReference type="EMBL" id="JAVRHK010000010">
    <property type="protein sequence ID" value="MDT0677606.1"/>
    <property type="molecule type" value="Genomic_DNA"/>
</dbReference>
<dbReference type="SUPFAM" id="SSF56935">
    <property type="entry name" value="Porins"/>
    <property type="match status" value="1"/>
</dbReference>
<evidence type="ECO:0000313" key="3">
    <source>
        <dbReference type="Proteomes" id="UP001262582"/>
    </source>
</evidence>
<evidence type="ECO:0000313" key="2">
    <source>
        <dbReference type="EMBL" id="MDT0677606.1"/>
    </source>
</evidence>
<proteinExistence type="predicted"/>
<comment type="caution">
    <text evidence="2">The sequence shown here is derived from an EMBL/GenBank/DDBJ whole genome shotgun (WGS) entry which is preliminary data.</text>
</comment>
<dbReference type="RefSeq" id="WP_311503950.1">
    <property type="nucleotide sequence ID" value="NZ_JAVRHK010000010.1"/>
</dbReference>
<dbReference type="InterPro" id="IPR041700">
    <property type="entry name" value="OMP_b-brl_3"/>
</dbReference>
<dbReference type="InterPro" id="IPR008969">
    <property type="entry name" value="CarboxyPept-like_regulatory"/>
</dbReference>
<name>A0ABU3D7V0_9FLAO</name>
<evidence type="ECO:0000259" key="1">
    <source>
        <dbReference type="Pfam" id="PF14905"/>
    </source>
</evidence>
<dbReference type="Proteomes" id="UP001262582">
    <property type="component" value="Unassembled WGS sequence"/>
</dbReference>
<gene>
    <name evidence="2" type="ORF">RM539_13545</name>
</gene>
<feature type="domain" description="Outer membrane protein beta-barrel" evidence="1">
    <location>
        <begin position="448"/>
        <end position="903"/>
    </location>
</feature>
<dbReference type="Pfam" id="PF14905">
    <property type="entry name" value="OMP_b-brl_3"/>
    <property type="match status" value="1"/>
</dbReference>
<reference evidence="2 3" key="1">
    <citation type="submission" date="2023-09" db="EMBL/GenBank/DDBJ databases">
        <authorList>
            <person name="Rey-Velasco X."/>
        </authorList>
    </citation>
    <scope>NUCLEOTIDE SEQUENCE [LARGE SCALE GENOMIC DNA]</scope>
    <source>
        <strain evidence="2 3">F117</strain>
    </source>
</reference>
<keyword evidence="2" id="KW-0675">Receptor</keyword>
<dbReference type="SUPFAM" id="SSF49464">
    <property type="entry name" value="Carboxypeptidase regulatory domain-like"/>
    <property type="match status" value="1"/>
</dbReference>
<organism evidence="2 3">
    <name type="scientific">Autumnicola musiva</name>
    <dbReference type="NCBI Taxonomy" id="3075589"/>
    <lineage>
        <taxon>Bacteria</taxon>
        <taxon>Pseudomonadati</taxon>
        <taxon>Bacteroidota</taxon>
        <taxon>Flavobacteriia</taxon>
        <taxon>Flavobacteriales</taxon>
        <taxon>Flavobacteriaceae</taxon>
        <taxon>Autumnicola</taxon>
    </lineage>
</organism>